<name>A0A2S2QBU9_9HEMI</name>
<protein>
    <recommendedName>
        <fullName evidence="2">MULE transposase domain-containing protein</fullName>
    </recommendedName>
</protein>
<evidence type="ECO:0000313" key="1">
    <source>
        <dbReference type="EMBL" id="MBY75121.1"/>
    </source>
</evidence>
<accession>A0A2S2QBU9</accession>
<proteinExistence type="predicted"/>
<sequence>MSIAPEDQTISKLSDYILETYIDSSIFSSEICAKIPDNEIMRTTNAAESFHRHLKDQFYVAHCSVHIVIEVLLKLQSETYLFMNSPPNKLRIFHEEIIVLWKKYQDGEINCLEYVKKVGLKN</sequence>
<evidence type="ECO:0008006" key="2">
    <source>
        <dbReference type="Google" id="ProtNLM"/>
    </source>
</evidence>
<gene>
    <name evidence="1" type="ORF">g.81289</name>
</gene>
<dbReference type="AlphaFoldDB" id="A0A2S2QBU9"/>
<dbReference type="EMBL" id="GGMS01005918">
    <property type="protein sequence ID" value="MBY75121.1"/>
    <property type="molecule type" value="Transcribed_RNA"/>
</dbReference>
<reference evidence="1" key="1">
    <citation type="submission" date="2018-04" db="EMBL/GenBank/DDBJ databases">
        <title>Transcriptome assembly of Sipha flava.</title>
        <authorList>
            <person name="Scully E.D."/>
            <person name="Geib S.M."/>
            <person name="Palmer N.A."/>
            <person name="Koch K."/>
            <person name="Bradshaw J."/>
            <person name="Heng-Moss T."/>
            <person name="Sarath G."/>
        </authorList>
    </citation>
    <scope>NUCLEOTIDE SEQUENCE</scope>
</reference>
<organism evidence="1">
    <name type="scientific">Sipha flava</name>
    <name type="common">yellow sugarcane aphid</name>
    <dbReference type="NCBI Taxonomy" id="143950"/>
    <lineage>
        <taxon>Eukaryota</taxon>
        <taxon>Metazoa</taxon>
        <taxon>Ecdysozoa</taxon>
        <taxon>Arthropoda</taxon>
        <taxon>Hexapoda</taxon>
        <taxon>Insecta</taxon>
        <taxon>Pterygota</taxon>
        <taxon>Neoptera</taxon>
        <taxon>Paraneoptera</taxon>
        <taxon>Hemiptera</taxon>
        <taxon>Sternorrhyncha</taxon>
        <taxon>Aphidomorpha</taxon>
        <taxon>Aphidoidea</taxon>
        <taxon>Aphididae</taxon>
        <taxon>Sipha</taxon>
    </lineage>
</organism>